<dbReference type="OrthoDB" id="5974131at2759"/>
<evidence type="ECO:0000256" key="8">
    <source>
        <dbReference type="ARBA" id="ARBA00023065"/>
    </source>
</evidence>
<dbReference type="CDD" id="cd19049">
    <property type="entry name" value="LGIC_TM_anion"/>
    <property type="match status" value="1"/>
</dbReference>
<dbReference type="PRINTS" id="PR00252">
    <property type="entry name" value="NRIONCHANNEL"/>
</dbReference>
<feature type="transmembrane region" description="Helical" evidence="12">
    <location>
        <begin position="264"/>
        <end position="285"/>
    </location>
</feature>
<evidence type="ECO:0000313" key="15">
    <source>
        <dbReference type="EMBL" id="KAJ7378987.1"/>
    </source>
</evidence>
<evidence type="ECO:0000259" key="14">
    <source>
        <dbReference type="Pfam" id="PF02932"/>
    </source>
</evidence>
<dbReference type="PANTHER" id="PTHR18945">
    <property type="entry name" value="NEUROTRANSMITTER GATED ION CHANNEL"/>
    <property type="match status" value="1"/>
</dbReference>
<evidence type="ECO:0000256" key="9">
    <source>
        <dbReference type="ARBA" id="ARBA00023136"/>
    </source>
</evidence>
<feature type="domain" description="Neurotransmitter-gated ion-channel ligand-binding" evidence="13">
    <location>
        <begin position="64"/>
        <end position="260"/>
    </location>
</feature>
<dbReference type="InterPro" id="IPR006029">
    <property type="entry name" value="Neurotrans-gated_channel_TM"/>
</dbReference>
<dbReference type="Pfam" id="PF02931">
    <property type="entry name" value="Neur_chan_LBD"/>
    <property type="match status" value="1"/>
</dbReference>
<keyword evidence="8" id="KW-0406">Ion transport</keyword>
<keyword evidence="6" id="KW-0732">Signal</keyword>
<dbReference type="InterPro" id="IPR036719">
    <property type="entry name" value="Neuro-gated_channel_TM_sf"/>
</dbReference>
<keyword evidence="4" id="KW-1003">Cell membrane</keyword>
<evidence type="ECO:0000256" key="2">
    <source>
        <dbReference type="ARBA" id="ARBA00004236"/>
    </source>
</evidence>
<dbReference type="GO" id="GO:0005230">
    <property type="term" value="F:extracellular ligand-gated monoatomic ion channel activity"/>
    <property type="evidence" value="ECO:0007669"/>
    <property type="project" value="InterPro"/>
</dbReference>
<evidence type="ECO:0000256" key="1">
    <source>
        <dbReference type="ARBA" id="ARBA00004141"/>
    </source>
</evidence>
<keyword evidence="5 12" id="KW-0812">Transmembrane</keyword>
<dbReference type="Gene3D" id="1.20.58.390">
    <property type="entry name" value="Neurotransmitter-gated ion-channel transmembrane domain"/>
    <property type="match status" value="1"/>
</dbReference>
<dbReference type="PRINTS" id="PR00253">
    <property type="entry name" value="GABAARECEPTR"/>
</dbReference>
<name>A0A9X0CWX0_9CNID</name>
<dbReference type="AlphaFoldDB" id="A0A9X0CWX0"/>
<evidence type="ECO:0000256" key="3">
    <source>
        <dbReference type="ARBA" id="ARBA00022448"/>
    </source>
</evidence>
<keyword evidence="3" id="KW-0813">Transport</keyword>
<evidence type="ECO:0000256" key="4">
    <source>
        <dbReference type="ARBA" id="ARBA00022475"/>
    </source>
</evidence>
<organism evidence="15 16">
    <name type="scientific">Desmophyllum pertusum</name>
    <dbReference type="NCBI Taxonomy" id="174260"/>
    <lineage>
        <taxon>Eukaryota</taxon>
        <taxon>Metazoa</taxon>
        <taxon>Cnidaria</taxon>
        <taxon>Anthozoa</taxon>
        <taxon>Hexacorallia</taxon>
        <taxon>Scleractinia</taxon>
        <taxon>Caryophylliina</taxon>
        <taxon>Caryophylliidae</taxon>
        <taxon>Desmophyllum</taxon>
    </lineage>
</organism>
<evidence type="ECO:0000313" key="16">
    <source>
        <dbReference type="Proteomes" id="UP001163046"/>
    </source>
</evidence>
<evidence type="ECO:0000256" key="6">
    <source>
        <dbReference type="ARBA" id="ARBA00022729"/>
    </source>
</evidence>
<feature type="region of interest" description="Disordered" evidence="11">
    <location>
        <begin position="398"/>
        <end position="448"/>
    </location>
</feature>
<dbReference type="SUPFAM" id="SSF90112">
    <property type="entry name" value="Neurotransmitter-gated ion-channel transmembrane pore"/>
    <property type="match status" value="1"/>
</dbReference>
<protein>
    <submittedName>
        <fullName evidence="15">Uncharacterized protein</fullName>
    </submittedName>
</protein>
<keyword evidence="7 12" id="KW-1133">Transmembrane helix</keyword>
<feature type="region of interest" description="Disordered" evidence="11">
    <location>
        <begin position="362"/>
        <end position="382"/>
    </location>
</feature>
<evidence type="ECO:0000256" key="11">
    <source>
        <dbReference type="SAM" id="MobiDB-lite"/>
    </source>
</evidence>
<keyword evidence="9 12" id="KW-0472">Membrane</keyword>
<evidence type="ECO:0000256" key="10">
    <source>
        <dbReference type="ARBA" id="ARBA00023303"/>
    </source>
</evidence>
<keyword evidence="10" id="KW-0407">Ion channel</keyword>
<dbReference type="InterPro" id="IPR006028">
    <property type="entry name" value="GABAA/Glycine_rcpt"/>
</dbReference>
<proteinExistence type="predicted"/>
<comment type="caution">
    <text evidence="15">The sequence shown here is derived from an EMBL/GenBank/DDBJ whole genome shotgun (WGS) entry which is preliminary data.</text>
</comment>
<feature type="compositionally biased region" description="Polar residues" evidence="11">
    <location>
        <begin position="433"/>
        <end position="448"/>
    </location>
</feature>
<gene>
    <name evidence="15" type="ORF">OS493_018781</name>
</gene>
<evidence type="ECO:0000259" key="13">
    <source>
        <dbReference type="Pfam" id="PF02931"/>
    </source>
</evidence>
<dbReference type="InterPro" id="IPR006201">
    <property type="entry name" value="Neur_channel"/>
</dbReference>
<comment type="subcellular location">
    <subcellularLocation>
        <location evidence="2">Cell membrane</location>
    </subcellularLocation>
    <subcellularLocation>
        <location evidence="1">Membrane</location>
        <topology evidence="1">Multi-pass membrane protein</topology>
    </subcellularLocation>
</comment>
<feature type="compositionally biased region" description="Polar residues" evidence="11">
    <location>
        <begin position="402"/>
        <end position="414"/>
    </location>
</feature>
<keyword evidence="16" id="KW-1185">Reference proteome</keyword>
<feature type="transmembrane region" description="Helical" evidence="12">
    <location>
        <begin position="20"/>
        <end position="38"/>
    </location>
</feature>
<sequence length="448" mass="52019">MSDGQERAGVDLNSVGKCRNRRLLAVFVMLQLTILLVAGKNMDENRAKDVEELFRRRIEAPNKTHILDNIFKGYDNRVRPYYREKPIPVSLYAVIDSFHDFKEDQMEYKVELIMKENWKDPRLAYGNESWYVRLKEDMLKKIWYPDTMIENSRKLEVDEKTRTAYLFGDGTIFFSEWIKATLTSHMDFRNYPMDVQTLKLQLAAYSYDDSQVQYQWTKVLLREYDITEFRVEKKTLKMVSTSYITGTHTAAVAEFQIKRRIQHFIMGFYLPCIACTLASWLQFWMDPTAIGDRASLGITTVLTEIFLLEFSGQGMPKVSYMMAAEIYVIVSFVFIFLALLESAIVHKASLWPVLKQKKELDEENHGHVDEDQTPQIKKGQSKGIHKLVKLNSTRLPRVPEYDSSNYQQALTTPSADILRKVEDPEGTDPPENPSTSTDCHGTSNWAFR</sequence>
<dbReference type="Pfam" id="PF02932">
    <property type="entry name" value="Neur_chan_memb"/>
    <property type="match status" value="1"/>
</dbReference>
<dbReference type="InterPro" id="IPR006202">
    <property type="entry name" value="Neur_chan_lig-bd"/>
</dbReference>
<dbReference type="InterPro" id="IPR038050">
    <property type="entry name" value="Neuro_actylchol_rec"/>
</dbReference>
<dbReference type="GO" id="GO:0005886">
    <property type="term" value="C:plasma membrane"/>
    <property type="evidence" value="ECO:0007669"/>
    <property type="project" value="UniProtKB-SubCell"/>
</dbReference>
<dbReference type="Proteomes" id="UP001163046">
    <property type="component" value="Unassembled WGS sequence"/>
</dbReference>
<evidence type="ECO:0000256" key="5">
    <source>
        <dbReference type="ARBA" id="ARBA00022692"/>
    </source>
</evidence>
<evidence type="ECO:0000256" key="12">
    <source>
        <dbReference type="SAM" id="Phobius"/>
    </source>
</evidence>
<evidence type="ECO:0000256" key="7">
    <source>
        <dbReference type="ARBA" id="ARBA00022989"/>
    </source>
</evidence>
<dbReference type="SUPFAM" id="SSF63712">
    <property type="entry name" value="Nicotinic receptor ligand binding domain-like"/>
    <property type="match status" value="1"/>
</dbReference>
<dbReference type="InterPro" id="IPR036734">
    <property type="entry name" value="Neur_chan_lig-bd_sf"/>
</dbReference>
<accession>A0A9X0CWX0</accession>
<dbReference type="EMBL" id="MU826360">
    <property type="protein sequence ID" value="KAJ7378987.1"/>
    <property type="molecule type" value="Genomic_DNA"/>
</dbReference>
<feature type="transmembrane region" description="Helical" evidence="12">
    <location>
        <begin position="318"/>
        <end position="340"/>
    </location>
</feature>
<reference evidence="15" key="1">
    <citation type="submission" date="2023-01" db="EMBL/GenBank/DDBJ databases">
        <title>Genome assembly of the deep-sea coral Lophelia pertusa.</title>
        <authorList>
            <person name="Herrera S."/>
            <person name="Cordes E."/>
        </authorList>
    </citation>
    <scope>NUCLEOTIDE SEQUENCE</scope>
    <source>
        <strain evidence="15">USNM1676648</strain>
        <tissue evidence="15">Polyp</tissue>
    </source>
</reference>
<dbReference type="Gene3D" id="2.70.170.10">
    <property type="entry name" value="Neurotransmitter-gated ion-channel ligand-binding domain"/>
    <property type="match status" value="1"/>
</dbReference>
<dbReference type="GO" id="GO:0004888">
    <property type="term" value="F:transmembrane signaling receptor activity"/>
    <property type="evidence" value="ECO:0007669"/>
    <property type="project" value="InterPro"/>
</dbReference>
<feature type="domain" description="Neurotransmitter-gated ion-channel transmembrane" evidence="14">
    <location>
        <begin position="269"/>
        <end position="350"/>
    </location>
</feature>